<accession>A0A4U5JBY6</accession>
<keyword evidence="2" id="KW-1185">Reference proteome</keyword>
<name>A0A4U5JBY6_9EURY</name>
<proteinExistence type="predicted"/>
<dbReference type="AlphaFoldDB" id="A0A4U5JBY6"/>
<dbReference type="RefSeq" id="WP_137276743.1">
    <property type="nucleotide sequence ID" value="NZ_QKNX01000003.1"/>
</dbReference>
<comment type="caution">
    <text evidence="1">The sequence shown here is derived from an EMBL/GenBank/DDBJ whole genome shotgun (WGS) entry which is preliminary data.</text>
</comment>
<gene>
    <name evidence="1" type="ORF">DM868_10035</name>
</gene>
<reference evidence="1 2" key="1">
    <citation type="submission" date="2019-04" db="EMBL/GenBank/DDBJ databases">
        <title>Natronomonas sp. F20-122 a newhaloarchaeon isolated from a saline saltern of Isla Bacuta, Huelva, Spain.</title>
        <authorList>
            <person name="Duran-Viseras A."/>
            <person name="Sanchez-Porro C."/>
            <person name="Ventosa A."/>
        </authorList>
    </citation>
    <scope>NUCLEOTIDE SEQUENCE [LARGE SCALE GENOMIC DNA]</scope>
    <source>
        <strain evidence="1 2">F20-122</strain>
    </source>
</reference>
<organism evidence="1 2">
    <name type="scientific">Natronomonas salsuginis</name>
    <dbReference type="NCBI Taxonomy" id="2217661"/>
    <lineage>
        <taxon>Archaea</taxon>
        <taxon>Methanobacteriati</taxon>
        <taxon>Methanobacteriota</taxon>
        <taxon>Stenosarchaea group</taxon>
        <taxon>Halobacteria</taxon>
        <taxon>Halobacteriales</taxon>
        <taxon>Natronomonadaceae</taxon>
        <taxon>Natronomonas</taxon>
    </lineage>
</organism>
<sequence length="193" mass="20527">MQRRKFVIGLGSLAAGASAVVGTGAITETSMERGVRGRVAADGPNSAYVAINPLLNGEHLEFNQSTGEMRLFFGDLGSGGAGLNPDSNNRFDAIFEVENQNPGGNPVHEFWLWIENSHPRLTFYLDSQPGNSIEGISNAESMGSGNDDPVRAPVGVHIDLTDSGLTAGDNLQSLFDPNDEFVIHMEKTNGSPP</sequence>
<evidence type="ECO:0000313" key="1">
    <source>
        <dbReference type="EMBL" id="TKR25736.1"/>
    </source>
</evidence>
<dbReference type="Proteomes" id="UP000308037">
    <property type="component" value="Unassembled WGS sequence"/>
</dbReference>
<protein>
    <recommendedName>
        <fullName evidence="3">DUF1102 domain-containing protein</fullName>
    </recommendedName>
</protein>
<evidence type="ECO:0000313" key="2">
    <source>
        <dbReference type="Proteomes" id="UP000308037"/>
    </source>
</evidence>
<evidence type="ECO:0008006" key="3">
    <source>
        <dbReference type="Google" id="ProtNLM"/>
    </source>
</evidence>
<dbReference type="EMBL" id="QKNX01000003">
    <property type="protein sequence ID" value="TKR25736.1"/>
    <property type="molecule type" value="Genomic_DNA"/>
</dbReference>